<dbReference type="InterPro" id="IPR014710">
    <property type="entry name" value="RmlC-like_jellyroll"/>
</dbReference>
<dbReference type="InterPro" id="IPR013096">
    <property type="entry name" value="Cupin_2"/>
</dbReference>
<dbReference type="Proteomes" id="UP000223913">
    <property type="component" value="Unassembled WGS sequence"/>
</dbReference>
<feature type="domain" description="Cupin type-2" evidence="1">
    <location>
        <begin position="132"/>
        <end position="201"/>
    </location>
</feature>
<proteinExistence type="predicted"/>
<comment type="caution">
    <text evidence="2">The sequence shown here is derived from an EMBL/GenBank/DDBJ whole genome shotgun (WGS) entry which is preliminary data.</text>
</comment>
<evidence type="ECO:0000313" key="2">
    <source>
        <dbReference type="EMBL" id="PHN07290.1"/>
    </source>
</evidence>
<dbReference type="AlphaFoldDB" id="A0A2D0NFX7"/>
<organism evidence="2 3">
    <name type="scientific">Flavilitoribacter nigricans (strain ATCC 23147 / DSM 23189 / NBRC 102662 / NCIMB 1420 / SS-2)</name>
    <name type="common">Lewinella nigricans</name>
    <dbReference type="NCBI Taxonomy" id="1122177"/>
    <lineage>
        <taxon>Bacteria</taxon>
        <taxon>Pseudomonadati</taxon>
        <taxon>Bacteroidota</taxon>
        <taxon>Saprospiria</taxon>
        <taxon>Saprospirales</taxon>
        <taxon>Lewinellaceae</taxon>
        <taxon>Flavilitoribacter</taxon>
    </lineage>
</organism>
<dbReference type="InterPro" id="IPR011051">
    <property type="entry name" value="RmlC_Cupin_sf"/>
</dbReference>
<name>A0A2D0NFX7_FLAN2</name>
<accession>A0A2D0NFX7</accession>
<dbReference type="SUPFAM" id="SSF51182">
    <property type="entry name" value="RmlC-like cupins"/>
    <property type="match status" value="1"/>
</dbReference>
<dbReference type="Gene3D" id="2.60.120.10">
    <property type="entry name" value="Jelly Rolls"/>
    <property type="match status" value="1"/>
</dbReference>
<dbReference type="OrthoDB" id="1424314at2"/>
<evidence type="ECO:0000259" key="1">
    <source>
        <dbReference type="Pfam" id="PF07883"/>
    </source>
</evidence>
<dbReference type="RefSeq" id="WP_099149220.1">
    <property type="nucleotide sequence ID" value="NZ_PDUD01000010.1"/>
</dbReference>
<evidence type="ECO:0000313" key="3">
    <source>
        <dbReference type="Proteomes" id="UP000223913"/>
    </source>
</evidence>
<protein>
    <recommendedName>
        <fullName evidence="1">Cupin type-2 domain-containing protein</fullName>
    </recommendedName>
</protein>
<reference evidence="2 3" key="1">
    <citation type="submission" date="2017-10" db="EMBL/GenBank/DDBJ databases">
        <title>The draft genome sequence of Lewinella nigricans NBRC 102662.</title>
        <authorList>
            <person name="Wang K."/>
        </authorList>
    </citation>
    <scope>NUCLEOTIDE SEQUENCE [LARGE SCALE GENOMIC DNA]</scope>
    <source>
        <strain evidence="2 3">NBRC 102662</strain>
    </source>
</reference>
<dbReference type="Pfam" id="PF07883">
    <property type="entry name" value="Cupin_2"/>
    <property type="match status" value="1"/>
</dbReference>
<sequence>MDQLGKEQRNGELAISATELFGVRYFDVKEAQVYEADPEQLYYFKAYIGPQEIRVEAGDCVYFFSDELDLARVKRGPCRIHSKHLATVVRGYMHPEASISLSGVTTLPYVNGCSTKQLFPPLRQGDPTLQYLRIPPYSKEQEHHIHSTVRVVLILRGRGISVVGMEEKNFTRELRPGTVCIFDPMSPHHFETPGPEPLVALPLHVFSSVGHSERNHPMFNGTIVI</sequence>
<keyword evidence="3" id="KW-1185">Reference proteome</keyword>
<dbReference type="EMBL" id="PDUD01000010">
    <property type="protein sequence ID" value="PHN07290.1"/>
    <property type="molecule type" value="Genomic_DNA"/>
</dbReference>
<gene>
    <name evidence="2" type="ORF">CRP01_06575</name>
</gene>